<protein>
    <submittedName>
        <fullName evidence="1">Uncharacterized protein</fullName>
    </submittedName>
</protein>
<dbReference type="PATRIC" id="fig|338187.36.peg.1195"/>
<evidence type="ECO:0000313" key="1">
    <source>
        <dbReference type="EMBL" id="ABU70250.1"/>
    </source>
</evidence>
<proteinExistence type="predicted"/>
<reference evidence="1 2" key="1">
    <citation type="submission" date="2007-08" db="EMBL/GenBank/DDBJ databases">
        <authorList>
            <consortium name="The Vibrio harveyi Genome Sequencing Project"/>
            <person name="Bassler B."/>
            <person name="Clifton S.W."/>
            <person name="Fulton L."/>
            <person name="Delehaunty K."/>
            <person name="Fronick C."/>
            <person name="Harrison M."/>
            <person name="Markivic C."/>
            <person name="Fulton R."/>
            <person name="Tin-Wollam A.-M."/>
            <person name="Shah N."/>
            <person name="Pepin K."/>
            <person name="Nash W."/>
            <person name="Thiruvilangam P."/>
            <person name="Bhonagiri V."/>
            <person name="Waters C."/>
            <person name="Tu K.C."/>
            <person name="Irgon J."/>
            <person name="Wilson R.K."/>
        </authorList>
    </citation>
    <scope>NUCLEOTIDE SEQUENCE [LARGE SCALE GENOMIC DNA]</scope>
    <source>
        <strain evidence="2">ATCC BAA-1116 / BB120</strain>
    </source>
</reference>
<evidence type="ECO:0000313" key="2">
    <source>
        <dbReference type="Proteomes" id="UP000008152"/>
    </source>
</evidence>
<dbReference type="EMBL" id="CP000789">
    <property type="protein sequence ID" value="ABU70250.1"/>
    <property type="molecule type" value="Genomic_DNA"/>
</dbReference>
<gene>
    <name evidence="1" type="ordered locus">VIBHAR_01272</name>
</gene>
<name>A7MY62_VIBC1</name>
<organism evidence="1 2">
    <name type="scientific">Vibrio campbellii (strain ATCC BAA-1116)</name>
    <dbReference type="NCBI Taxonomy" id="2902295"/>
    <lineage>
        <taxon>Bacteria</taxon>
        <taxon>Pseudomonadati</taxon>
        <taxon>Pseudomonadota</taxon>
        <taxon>Gammaproteobacteria</taxon>
        <taxon>Vibrionales</taxon>
        <taxon>Vibrionaceae</taxon>
        <taxon>Vibrio</taxon>
    </lineage>
</organism>
<accession>A7MY62</accession>
<sequence>MLFDDTKLTVLGFVSGLLGVIVLAVSEGAICTTDQETYPSDFYADMQTVGSHFGIKLKGTE</sequence>
<dbReference type="Proteomes" id="UP000008152">
    <property type="component" value="Chromosome I"/>
</dbReference>
<dbReference type="AlphaFoldDB" id="A7MY62"/>
<dbReference type="KEGG" id="vha:VIBHAR_01272"/>